<dbReference type="RefSeq" id="WP_115315600.1">
    <property type="nucleotide sequence ID" value="NZ_LWIF01000001.1"/>
</dbReference>
<dbReference type="InterPro" id="IPR006315">
    <property type="entry name" value="OM_autotransptr_brl_dom"/>
</dbReference>
<evidence type="ECO:0000256" key="9">
    <source>
        <dbReference type="ARBA" id="ARBA00023237"/>
    </source>
</evidence>
<evidence type="ECO:0000256" key="3">
    <source>
        <dbReference type="ARBA" id="ARBA00022452"/>
    </source>
</evidence>
<evidence type="ECO:0000256" key="5">
    <source>
        <dbReference type="ARBA" id="ARBA00022729"/>
    </source>
</evidence>
<protein>
    <submittedName>
        <fullName evidence="12">Outer membrane porin protein BP0840</fullName>
    </submittedName>
</protein>
<dbReference type="Gene3D" id="2.40.160.10">
    <property type="entry name" value="Porin"/>
    <property type="match status" value="1"/>
</dbReference>
<proteinExistence type="predicted"/>
<feature type="signal peptide" evidence="10">
    <location>
        <begin position="1"/>
        <end position="20"/>
    </location>
</feature>
<name>A0A379CAE5_9PAST</name>
<dbReference type="GO" id="GO:0006811">
    <property type="term" value="P:monoatomic ion transport"/>
    <property type="evidence" value="ECO:0007669"/>
    <property type="project" value="UniProtKB-KW"/>
</dbReference>
<dbReference type="Pfam" id="PF13609">
    <property type="entry name" value="Porin_4"/>
    <property type="match status" value="1"/>
</dbReference>
<organism evidence="12 13">
    <name type="scientific">Phocoenobacter uteri</name>
    <dbReference type="NCBI Taxonomy" id="146806"/>
    <lineage>
        <taxon>Bacteria</taxon>
        <taxon>Pseudomonadati</taxon>
        <taxon>Pseudomonadota</taxon>
        <taxon>Gammaproteobacteria</taxon>
        <taxon>Pasteurellales</taxon>
        <taxon>Pasteurellaceae</taxon>
        <taxon>Phocoenobacter</taxon>
    </lineage>
</organism>
<dbReference type="EMBL" id="UGTA01000001">
    <property type="protein sequence ID" value="SUB59108.1"/>
    <property type="molecule type" value="Genomic_DNA"/>
</dbReference>
<evidence type="ECO:0000256" key="6">
    <source>
        <dbReference type="ARBA" id="ARBA00023065"/>
    </source>
</evidence>
<sequence>MKKTLIALTVAALASTSASAVTVYNQDGMNVNVFGEIKYTLGQDKITVKEDGVKQPESTESHTKLKNAGTKLGVHADYDLGNGAYAFGEYKLQMKSGDAKLDKAFIGFGQKEVGQLSFGQQVTMADDIGEATFDNIYGVGVSVLPTGGDRTVAYRYKAVDGWTFGADYVFGENGEKKVKYEALGFEKEVPLKNAFQVGAHYSKDALTFEAGLGRVNHKSVDSKDDYVDAIEAAFGYTIDNVRLGLDLGYGIMKYGNDKDKLFHTAMGAKVAVTDSVDLFGTYAYTKIKFADKDEKAEKIHGLNVGVDYKLAKNVSLFAEAQYQKGKQDKHKTTQKAVGVGMKIVW</sequence>
<dbReference type="AlphaFoldDB" id="A0A379CAE5"/>
<dbReference type="InterPro" id="IPR023614">
    <property type="entry name" value="Porin_dom_sf"/>
</dbReference>
<keyword evidence="4" id="KW-0812">Transmembrane</keyword>
<dbReference type="GO" id="GO:0046930">
    <property type="term" value="C:pore complex"/>
    <property type="evidence" value="ECO:0007669"/>
    <property type="project" value="UniProtKB-KW"/>
</dbReference>
<gene>
    <name evidence="12" type="ORF">NCTC12872_01083</name>
</gene>
<evidence type="ECO:0000256" key="1">
    <source>
        <dbReference type="ARBA" id="ARBA00004571"/>
    </source>
</evidence>
<dbReference type="PANTHER" id="PTHR34501:SF2">
    <property type="entry name" value="OUTER MEMBRANE PORIN F-RELATED"/>
    <property type="match status" value="1"/>
</dbReference>
<keyword evidence="9" id="KW-0998">Cell outer membrane</keyword>
<dbReference type="OrthoDB" id="5689851at2"/>
<accession>A0A379CAE5</accession>
<evidence type="ECO:0000259" key="11">
    <source>
        <dbReference type="Pfam" id="PF13609"/>
    </source>
</evidence>
<feature type="domain" description="Porin" evidence="11">
    <location>
        <begin position="7"/>
        <end position="326"/>
    </location>
</feature>
<keyword evidence="6" id="KW-0406">Ion transport</keyword>
<evidence type="ECO:0000256" key="7">
    <source>
        <dbReference type="ARBA" id="ARBA00023114"/>
    </source>
</evidence>
<dbReference type="PANTHER" id="PTHR34501">
    <property type="entry name" value="PROTEIN YDDL-RELATED"/>
    <property type="match status" value="1"/>
</dbReference>
<dbReference type="InterPro" id="IPR033900">
    <property type="entry name" value="Gram_neg_porin_domain"/>
</dbReference>
<dbReference type="Proteomes" id="UP000255417">
    <property type="component" value="Unassembled WGS sequence"/>
</dbReference>
<evidence type="ECO:0000256" key="10">
    <source>
        <dbReference type="SAM" id="SignalP"/>
    </source>
</evidence>
<keyword evidence="5 10" id="KW-0732">Signal</keyword>
<dbReference type="SUPFAM" id="SSF56935">
    <property type="entry name" value="Porins"/>
    <property type="match status" value="1"/>
</dbReference>
<comment type="subcellular location">
    <subcellularLocation>
        <location evidence="1">Cell outer membrane</location>
        <topology evidence="1">Multi-pass membrane protein</topology>
    </subcellularLocation>
</comment>
<feature type="chain" id="PRO_5016631956" evidence="10">
    <location>
        <begin position="21"/>
        <end position="345"/>
    </location>
</feature>
<evidence type="ECO:0000256" key="8">
    <source>
        <dbReference type="ARBA" id="ARBA00023136"/>
    </source>
</evidence>
<dbReference type="GO" id="GO:0015288">
    <property type="term" value="F:porin activity"/>
    <property type="evidence" value="ECO:0007669"/>
    <property type="project" value="UniProtKB-KW"/>
</dbReference>
<dbReference type="InterPro" id="IPR050298">
    <property type="entry name" value="Gram-neg_bact_OMP"/>
</dbReference>
<evidence type="ECO:0000256" key="2">
    <source>
        <dbReference type="ARBA" id="ARBA00022448"/>
    </source>
</evidence>
<dbReference type="CDD" id="cd00342">
    <property type="entry name" value="gram_neg_porins"/>
    <property type="match status" value="1"/>
</dbReference>
<dbReference type="GO" id="GO:0009279">
    <property type="term" value="C:cell outer membrane"/>
    <property type="evidence" value="ECO:0007669"/>
    <property type="project" value="UniProtKB-SubCell"/>
</dbReference>
<evidence type="ECO:0000313" key="13">
    <source>
        <dbReference type="Proteomes" id="UP000255417"/>
    </source>
</evidence>
<reference evidence="12 13" key="1">
    <citation type="submission" date="2018-06" db="EMBL/GenBank/DDBJ databases">
        <authorList>
            <consortium name="Pathogen Informatics"/>
            <person name="Doyle S."/>
        </authorList>
    </citation>
    <scope>NUCLEOTIDE SEQUENCE [LARGE SCALE GENOMIC DNA]</scope>
    <source>
        <strain evidence="12 13">NCTC12872</strain>
    </source>
</reference>
<keyword evidence="8" id="KW-0472">Membrane</keyword>
<keyword evidence="7" id="KW-0626">Porin</keyword>
<evidence type="ECO:0000256" key="4">
    <source>
        <dbReference type="ARBA" id="ARBA00022692"/>
    </source>
</evidence>
<keyword evidence="2" id="KW-0813">Transport</keyword>
<evidence type="ECO:0000313" key="12">
    <source>
        <dbReference type="EMBL" id="SUB59108.1"/>
    </source>
</evidence>
<dbReference type="NCBIfam" id="TIGR01414">
    <property type="entry name" value="autotrans_barl"/>
    <property type="match status" value="1"/>
</dbReference>
<keyword evidence="3" id="KW-1134">Transmembrane beta strand</keyword>
<keyword evidence="13" id="KW-1185">Reference proteome</keyword>